<protein>
    <submittedName>
        <fullName evidence="1">Uncharacterized protein</fullName>
    </submittedName>
</protein>
<keyword evidence="2" id="KW-1185">Reference proteome</keyword>
<sequence length="133" mass="15265">MALEPRNMTFCMFWKEALLRYREHEISPASNSSTVSDIHWPDTDTENGLPWTTICNKFNCWKKWLDSDEARRLPTLNNTSSSFLKGALPPINENDPEFIRPPASFHSFEDDTLDGAEYESEVFISTSISSLDI</sequence>
<dbReference type="EMBL" id="GL882881">
    <property type="protein sequence ID" value="EGF81690.1"/>
    <property type="molecule type" value="Genomic_DNA"/>
</dbReference>
<reference evidence="1 2" key="1">
    <citation type="submission" date="2009-12" db="EMBL/GenBank/DDBJ databases">
        <title>The draft genome of Batrachochytrium dendrobatidis.</title>
        <authorList>
            <consortium name="US DOE Joint Genome Institute (JGI-PGF)"/>
            <person name="Kuo A."/>
            <person name="Salamov A."/>
            <person name="Schmutz J."/>
            <person name="Lucas S."/>
            <person name="Pitluck S."/>
            <person name="Rosenblum E."/>
            <person name="Stajich J."/>
            <person name="Eisen M."/>
            <person name="Grigoriev I.V."/>
        </authorList>
    </citation>
    <scope>NUCLEOTIDE SEQUENCE [LARGE SCALE GENOMIC DNA]</scope>
    <source>
        <strain evidence="2">JAM81 / FGSC 10211</strain>
    </source>
</reference>
<accession>F4NYC2</accession>
<evidence type="ECO:0000313" key="1">
    <source>
        <dbReference type="EMBL" id="EGF81690.1"/>
    </source>
</evidence>
<dbReference type="InParanoid" id="F4NYC2"/>
<gene>
    <name evidence="1" type="ORF">BATDEDRAFT_23218</name>
</gene>
<dbReference type="AlphaFoldDB" id="F4NYC2"/>
<dbReference type="Proteomes" id="UP000007241">
    <property type="component" value="Unassembled WGS sequence"/>
</dbReference>
<dbReference type="HOGENOM" id="CLU_1906357_0_0_1"/>
<dbReference type="RefSeq" id="XP_006677223.1">
    <property type="nucleotide sequence ID" value="XM_006677160.1"/>
</dbReference>
<proteinExistence type="predicted"/>
<evidence type="ECO:0000313" key="2">
    <source>
        <dbReference type="Proteomes" id="UP000007241"/>
    </source>
</evidence>
<dbReference type="OrthoDB" id="10430506at2759"/>
<name>F4NYC2_BATDJ</name>
<dbReference type="GeneID" id="18238153"/>
<organism evidence="1 2">
    <name type="scientific">Batrachochytrium dendrobatidis (strain JAM81 / FGSC 10211)</name>
    <name type="common">Frog chytrid fungus</name>
    <dbReference type="NCBI Taxonomy" id="684364"/>
    <lineage>
        <taxon>Eukaryota</taxon>
        <taxon>Fungi</taxon>
        <taxon>Fungi incertae sedis</taxon>
        <taxon>Chytridiomycota</taxon>
        <taxon>Chytridiomycota incertae sedis</taxon>
        <taxon>Chytridiomycetes</taxon>
        <taxon>Rhizophydiales</taxon>
        <taxon>Rhizophydiales incertae sedis</taxon>
        <taxon>Batrachochytrium</taxon>
    </lineage>
</organism>